<dbReference type="Pfam" id="PF04657">
    <property type="entry name" value="DMT_YdcZ"/>
    <property type="match status" value="1"/>
</dbReference>
<protein>
    <recommendedName>
        <fullName evidence="4">DMT family transporter</fullName>
    </recommendedName>
</protein>
<feature type="transmembrane region" description="Helical" evidence="1">
    <location>
        <begin position="36"/>
        <end position="57"/>
    </location>
</feature>
<dbReference type="STRING" id="504832.OCA5_c26520"/>
<keyword evidence="1" id="KW-1133">Transmembrane helix</keyword>
<reference evidence="2 3" key="1">
    <citation type="journal article" date="2011" name="J. Bacteriol.">
        <title>Complete genome sequences of the chemolithoautotrophic Oligotropha carboxidovorans strains OM4 and OM5.</title>
        <authorList>
            <person name="Volland S."/>
            <person name="Rachinger M."/>
            <person name="Strittmatter A."/>
            <person name="Daniel R."/>
            <person name="Gottschalk G."/>
            <person name="Meyer O."/>
        </authorList>
    </citation>
    <scope>NUCLEOTIDE SEQUENCE [LARGE SCALE GENOMIC DNA]</scope>
    <source>
        <strain evidence="3">ATCC 49405 / DSM 1227 / KCTC 32145 / OM5</strain>
    </source>
</reference>
<dbReference type="PATRIC" id="fig|504832.7.peg.2803"/>
<dbReference type="KEGG" id="ocg:OCA5_c26520"/>
<feature type="transmembrane region" description="Helical" evidence="1">
    <location>
        <begin position="72"/>
        <end position="92"/>
    </location>
</feature>
<feature type="transmembrane region" description="Helical" evidence="1">
    <location>
        <begin position="127"/>
        <end position="146"/>
    </location>
</feature>
<accession>B6JBB5</accession>
<organism evidence="2 3">
    <name type="scientific">Afipia carboxidovorans (strain ATCC 49405 / DSM 1227 / KCTC 32145 / OM5)</name>
    <name type="common">Oligotropha carboxidovorans</name>
    <dbReference type="NCBI Taxonomy" id="504832"/>
    <lineage>
        <taxon>Bacteria</taxon>
        <taxon>Pseudomonadati</taxon>
        <taxon>Pseudomonadota</taxon>
        <taxon>Alphaproteobacteria</taxon>
        <taxon>Hyphomicrobiales</taxon>
        <taxon>Nitrobacteraceae</taxon>
        <taxon>Afipia</taxon>
    </lineage>
</organism>
<evidence type="ECO:0000313" key="3">
    <source>
        <dbReference type="Proteomes" id="UP000007730"/>
    </source>
</evidence>
<dbReference type="eggNOG" id="COG3238">
    <property type="taxonomic scope" value="Bacteria"/>
</dbReference>
<evidence type="ECO:0000313" key="2">
    <source>
        <dbReference type="EMBL" id="AEI07347.1"/>
    </source>
</evidence>
<dbReference type="InterPro" id="IPR006750">
    <property type="entry name" value="YdcZ"/>
</dbReference>
<feature type="transmembrane region" description="Helical" evidence="1">
    <location>
        <begin position="97"/>
        <end position="115"/>
    </location>
</feature>
<dbReference type="PANTHER" id="PTHR34821:SF2">
    <property type="entry name" value="INNER MEMBRANE PROTEIN YDCZ"/>
    <property type="match status" value="1"/>
</dbReference>
<proteinExistence type="predicted"/>
<dbReference type="HOGENOM" id="CLU_068878_1_1_5"/>
<dbReference type="OrthoDB" id="370053at2"/>
<dbReference type="AlphaFoldDB" id="B6JBB5"/>
<dbReference type="GO" id="GO:0005886">
    <property type="term" value="C:plasma membrane"/>
    <property type="evidence" value="ECO:0007669"/>
    <property type="project" value="TreeGrafter"/>
</dbReference>
<name>B6JBB5_AFIC5</name>
<dbReference type="RefSeq" id="WP_012562485.1">
    <property type="nucleotide sequence ID" value="NC_011386.1"/>
</dbReference>
<dbReference type="EMBL" id="CP002826">
    <property type="protein sequence ID" value="AEI07347.1"/>
    <property type="molecule type" value="Genomic_DNA"/>
</dbReference>
<keyword evidence="3" id="KW-1185">Reference proteome</keyword>
<keyword evidence="1" id="KW-0812">Transmembrane</keyword>
<evidence type="ECO:0000256" key="1">
    <source>
        <dbReference type="SAM" id="Phobius"/>
    </source>
</evidence>
<sequence>MPTAIVLSIIAALTGVAVITQQIFNANLRVALNSAAWAGVVSYTVGLACMFVFVLAMRDPVPSFAALRSTPWWLWSGGALGALFIALAIFLVPKLGAASFVALLFAGQMIASIAFDHFGTFGLEKHAASPVRLVGAALLIVGVVLVRR</sequence>
<dbReference type="KEGG" id="oca:OCAR_5324"/>
<gene>
    <name evidence="2" type="ordered locus">OCA5_c26520</name>
</gene>
<keyword evidence="1" id="KW-0472">Membrane</keyword>
<feature type="transmembrane region" description="Helical" evidence="1">
    <location>
        <begin position="6"/>
        <end position="24"/>
    </location>
</feature>
<evidence type="ECO:0008006" key="4">
    <source>
        <dbReference type="Google" id="ProtNLM"/>
    </source>
</evidence>
<dbReference type="PANTHER" id="PTHR34821">
    <property type="entry name" value="INNER MEMBRANE PROTEIN YDCZ"/>
    <property type="match status" value="1"/>
</dbReference>
<dbReference type="Proteomes" id="UP000007730">
    <property type="component" value="Chromosome"/>
</dbReference>